<dbReference type="PANTHER" id="PTHR42939">
    <property type="entry name" value="ABC TRANSPORTER ATP-BINDING PROTEIN ALBC-RELATED"/>
    <property type="match status" value="1"/>
</dbReference>
<dbReference type="EMBL" id="CP058559">
    <property type="protein sequence ID" value="QNO15573.1"/>
    <property type="molecule type" value="Genomic_DNA"/>
</dbReference>
<name>A0A7G9WA61_ALKCA</name>
<keyword evidence="2" id="KW-0547">Nucleotide-binding</keyword>
<dbReference type="AlphaFoldDB" id="A0A7G9WA61"/>
<evidence type="ECO:0000256" key="1">
    <source>
        <dbReference type="ARBA" id="ARBA00022448"/>
    </source>
</evidence>
<gene>
    <name evidence="5" type="ORF">HYG86_12730</name>
</gene>
<evidence type="ECO:0000259" key="4">
    <source>
        <dbReference type="PROSITE" id="PS50893"/>
    </source>
</evidence>
<dbReference type="InterPro" id="IPR003439">
    <property type="entry name" value="ABC_transporter-like_ATP-bd"/>
</dbReference>
<evidence type="ECO:0000256" key="3">
    <source>
        <dbReference type="ARBA" id="ARBA00022840"/>
    </source>
</evidence>
<dbReference type="SUPFAM" id="SSF52540">
    <property type="entry name" value="P-loop containing nucleoside triphosphate hydrolases"/>
    <property type="match status" value="1"/>
</dbReference>
<dbReference type="PROSITE" id="PS50893">
    <property type="entry name" value="ABC_TRANSPORTER_2"/>
    <property type="match status" value="1"/>
</dbReference>
<reference evidence="5 6" key="1">
    <citation type="submission" date="2020-07" db="EMBL/GenBank/DDBJ databases">
        <title>Alkalicella. sp. LB2 genome.</title>
        <authorList>
            <person name="Postec A."/>
            <person name="Quemeneur M."/>
        </authorList>
    </citation>
    <scope>NUCLEOTIDE SEQUENCE [LARGE SCALE GENOMIC DNA]</scope>
    <source>
        <strain evidence="5 6">LB2</strain>
    </source>
</reference>
<feature type="domain" description="ABC transporter" evidence="4">
    <location>
        <begin position="5"/>
        <end position="230"/>
    </location>
</feature>
<dbReference type="Gene3D" id="3.40.50.300">
    <property type="entry name" value="P-loop containing nucleotide triphosphate hydrolases"/>
    <property type="match status" value="1"/>
</dbReference>
<dbReference type="GO" id="GO:0016887">
    <property type="term" value="F:ATP hydrolysis activity"/>
    <property type="evidence" value="ECO:0007669"/>
    <property type="project" value="InterPro"/>
</dbReference>
<evidence type="ECO:0000313" key="5">
    <source>
        <dbReference type="EMBL" id="QNO15573.1"/>
    </source>
</evidence>
<dbReference type="GO" id="GO:0005524">
    <property type="term" value="F:ATP binding"/>
    <property type="evidence" value="ECO:0007669"/>
    <property type="project" value="UniProtKB-KW"/>
</dbReference>
<dbReference type="SMART" id="SM00382">
    <property type="entry name" value="AAA"/>
    <property type="match status" value="1"/>
</dbReference>
<proteinExistence type="predicted"/>
<dbReference type="KEGG" id="acae:HYG86_12730"/>
<dbReference type="InterPro" id="IPR003593">
    <property type="entry name" value="AAA+_ATPase"/>
</dbReference>
<keyword evidence="3 5" id="KW-0067">ATP-binding</keyword>
<evidence type="ECO:0000313" key="6">
    <source>
        <dbReference type="Proteomes" id="UP000516160"/>
    </source>
</evidence>
<dbReference type="Proteomes" id="UP000516160">
    <property type="component" value="Chromosome"/>
</dbReference>
<dbReference type="RefSeq" id="WP_213165953.1">
    <property type="nucleotide sequence ID" value="NZ_CP058559.1"/>
</dbReference>
<accession>A0A7G9WA61</accession>
<keyword evidence="1" id="KW-0813">Transport</keyword>
<dbReference type="PANTHER" id="PTHR42939:SF3">
    <property type="entry name" value="ABC TRANSPORTER ATP-BINDING COMPONENT"/>
    <property type="match status" value="1"/>
</dbReference>
<organism evidence="5 6">
    <name type="scientific">Alkalicella caledoniensis</name>
    <dbReference type="NCBI Taxonomy" id="2731377"/>
    <lineage>
        <taxon>Bacteria</taxon>
        <taxon>Bacillati</taxon>
        <taxon>Bacillota</taxon>
        <taxon>Clostridia</taxon>
        <taxon>Eubacteriales</taxon>
        <taxon>Proteinivoracaceae</taxon>
        <taxon>Alkalicella</taxon>
    </lineage>
</organism>
<protein>
    <submittedName>
        <fullName evidence="5">ABC transporter ATP-binding protein</fullName>
    </submittedName>
</protein>
<dbReference type="Pfam" id="PF00005">
    <property type="entry name" value="ABC_tran"/>
    <property type="match status" value="1"/>
</dbReference>
<dbReference type="InterPro" id="IPR027417">
    <property type="entry name" value="P-loop_NTPase"/>
</dbReference>
<sequence>MENVLEIKDLSKKIKDFALDKVSFNLEKGYVMGLVGPNGSGKTTTIRLIMNLLHKDNGYIKIFGMDNTKNERDIKQRIGFVYDENIYPVAMKLEKVAKLVAPLYTNWNQKLFEEYIERFGLDLGKNIGDLSKGMTSKFAVAMAISHKPEFLIMDEPTSGLDPISRREILEIIQELMDDGNTSVLFSTHITSDLEKIADYVTFMDNGKIFESDSYANIAKRYRVVKGNTQILEKYKNEIIGYKGGQFGSEGLSGNWGGFEKMDGIMLQIPSIEDIMFYASRR</sequence>
<keyword evidence="6" id="KW-1185">Reference proteome</keyword>
<evidence type="ECO:0000256" key="2">
    <source>
        <dbReference type="ARBA" id="ARBA00022741"/>
    </source>
</evidence>
<dbReference type="InterPro" id="IPR051782">
    <property type="entry name" value="ABC_Transporter_VariousFunc"/>
</dbReference>
<dbReference type="CDD" id="cd03230">
    <property type="entry name" value="ABC_DR_subfamily_A"/>
    <property type="match status" value="1"/>
</dbReference>